<evidence type="ECO:0000256" key="3">
    <source>
        <dbReference type="ARBA" id="ARBA00012663"/>
    </source>
</evidence>
<reference evidence="7 8" key="1">
    <citation type="submission" date="2020-02" db="EMBL/GenBank/DDBJ databases">
        <authorList>
            <person name="Hogendoorn C."/>
        </authorList>
    </citation>
    <scope>NUCLEOTIDE SEQUENCE [LARGE SCALE GENOMIC DNA]</scope>
    <source>
        <strain evidence="7">R501</strain>
    </source>
</reference>
<dbReference type="InterPro" id="IPR036962">
    <property type="entry name" value="Glyco_hydro_3_N_sf"/>
</dbReference>
<keyword evidence="5 7" id="KW-0326">Glycosidase</keyword>
<dbReference type="Pfam" id="PF00933">
    <property type="entry name" value="Glyco_hydro_3"/>
    <property type="match status" value="1"/>
</dbReference>
<keyword evidence="4 7" id="KW-0378">Hydrolase</keyword>
<dbReference type="EMBL" id="LR778114">
    <property type="protein sequence ID" value="CAB1130155.1"/>
    <property type="molecule type" value="Genomic_DNA"/>
</dbReference>
<dbReference type="GO" id="GO:0005975">
    <property type="term" value="P:carbohydrate metabolic process"/>
    <property type="evidence" value="ECO:0007669"/>
    <property type="project" value="InterPro"/>
</dbReference>
<dbReference type="AlphaFoldDB" id="A0A6F8ZL13"/>
<evidence type="ECO:0000256" key="1">
    <source>
        <dbReference type="ARBA" id="ARBA00001231"/>
    </source>
</evidence>
<dbReference type="KEGG" id="hfv:R50_2666"/>
<name>A0A6F8ZL13_9FIRM</name>
<dbReference type="PANTHER" id="PTHR30480:SF13">
    <property type="entry name" value="BETA-HEXOSAMINIDASE"/>
    <property type="match status" value="1"/>
</dbReference>
<feature type="domain" description="Glycoside hydrolase family 3 N-terminal" evidence="6">
    <location>
        <begin position="5"/>
        <end position="325"/>
    </location>
</feature>
<dbReference type="GO" id="GO:0009254">
    <property type="term" value="P:peptidoglycan turnover"/>
    <property type="evidence" value="ECO:0007669"/>
    <property type="project" value="TreeGrafter"/>
</dbReference>
<evidence type="ECO:0000256" key="5">
    <source>
        <dbReference type="ARBA" id="ARBA00023295"/>
    </source>
</evidence>
<dbReference type="PANTHER" id="PTHR30480">
    <property type="entry name" value="BETA-HEXOSAMINIDASE-RELATED"/>
    <property type="match status" value="1"/>
</dbReference>
<dbReference type="Gene3D" id="3.20.20.300">
    <property type="entry name" value="Glycoside hydrolase, family 3, N-terminal domain"/>
    <property type="match status" value="1"/>
</dbReference>
<evidence type="ECO:0000313" key="8">
    <source>
        <dbReference type="Proteomes" id="UP000503399"/>
    </source>
</evidence>
<dbReference type="InterPro" id="IPR050226">
    <property type="entry name" value="NagZ_Beta-hexosaminidase"/>
</dbReference>
<gene>
    <name evidence="7" type="ORF">R50_2666</name>
</gene>
<evidence type="ECO:0000256" key="2">
    <source>
        <dbReference type="ARBA" id="ARBA00005336"/>
    </source>
</evidence>
<dbReference type="InterPro" id="IPR017853">
    <property type="entry name" value="GH"/>
</dbReference>
<dbReference type="InterPro" id="IPR001764">
    <property type="entry name" value="Glyco_hydro_3_N"/>
</dbReference>
<accession>A0A6F8ZL13</accession>
<keyword evidence="8" id="KW-1185">Reference proteome</keyword>
<dbReference type="InterPro" id="IPR036881">
    <property type="entry name" value="Glyco_hydro_3_C_sf"/>
</dbReference>
<comment type="catalytic activity">
    <reaction evidence="1">
        <text>Hydrolysis of terminal non-reducing N-acetyl-D-hexosamine residues in N-acetyl-beta-D-hexosaminides.</text>
        <dbReference type="EC" id="3.2.1.52"/>
    </reaction>
</comment>
<comment type="similarity">
    <text evidence="2">Belongs to the glycosyl hydrolase 3 family.</text>
</comment>
<dbReference type="GO" id="GO:0004563">
    <property type="term" value="F:beta-N-acetylhexosaminidase activity"/>
    <property type="evidence" value="ECO:0007669"/>
    <property type="project" value="UniProtKB-EC"/>
</dbReference>
<evidence type="ECO:0000313" key="7">
    <source>
        <dbReference type="EMBL" id="CAB1130155.1"/>
    </source>
</evidence>
<protein>
    <recommendedName>
        <fullName evidence="3">beta-N-acetylhexosaminidase</fullName>
        <ecNumber evidence="3">3.2.1.52</ecNumber>
    </recommendedName>
</protein>
<evidence type="ECO:0000259" key="6">
    <source>
        <dbReference type="Pfam" id="PF00933"/>
    </source>
</evidence>
<proteinExistence type="inferred from homology"/>
<dbReference type="SUPFAM" id="SSF51445">
    <property type="entry name" value="(Trans)glycosidases"/>
    <property type="match status" value="1"/>
</dbReference>
<sequence>MTPADVGQLLLIGFTGTEAPPALLQALQQGRAGGVVLFGRNIRSPAQLRSLTLSLEQAARAGGQPAPLIAVDQEGGPVRRLRNGFVPLPSPLAMAAAGLAAEASELWELAAREMRQLGITLDLAPVLDVCSGDDRPHPGVRGFGHDPEGVGRWGQRMIDALHRGGVAATAKHFPGLGQAGIDTHLGLPWVHASRSELEHRDLIPFRAAVAGGVDVLLAGHAVYPGLGAGRWPASLAPAVLGDLARRELAFPGVLMTDCLEMGAIRASVGPVAAAEQAVLAGADLVLFSHTPAWQEAAYTTLQRAAARGDLPRRRLASALAHVATLKEAVRNLPVRPAFSAREATRARLLARRIWEAAVAVTGDTSLLPLPRPARLIACVEPVSGPLEEGPGLLAVEALARELKGRLEGLTLLPADPPVPAWPAPAVPVVLVVDSARRHPGQRALAGRALDRGHPLYVIALSRPADLEDLPAGAVGLTAFDPSPEAAAALARVLTGSLTPLGHWPFPLAHRRNP</sequence>
<organism evidence="7 8">
    <name type="scientific">Candidatus Hydrogenisulfobacillus filiaventi</name>
    <dbReference type="NCBI Taxonomy" id="2707344"/>
    <lineage>
        <taxon>Bacteria</taxon>
        <taxon>Bacillati</taxon>
        <taxon>Bacillota</taxon>
        <taxon>Clostridia</taxon>
        <taxon>Eubacteriales</taxon>
        <taxon>Clostridiales Family XVII. Incertae Sedis</taxon>
        <taxon>Candidatus Hydrogenisulfobacillus</taxon>
    </lineage>
</organism>
<dbReference type="Proteomes" id="UP000503399">
    <property type="component" value="Chromosome"/>
</dbReference>
<dbReference type="Gene3D" id="3.40.50.1700">
    <property type="entry name" value="Glycoside hydrolase family 3 C-terminal domain"/>
    <property type="match status" value="1"/>
</dbReference>
<evidence type="ECO:0000256" key="4">
    <source>
        <dbReference type="ARBA" id="ARBA00022801"/>
    </source>
</evidence>
<dbReference type="EC" id="3.2.1.52" evidence="3"/>